<feature type="signal peptide" evidence="1">
    <location>
        <begin position="1"/>
        <end position="22"/>
    </location>
</feature>
<evidence type="ECO:0000313" key="2">
    <source>
        <dbReference type="EMBL" id="ABG10313.1"/>
    </source>
</evidence>
<accession>A0A5Q5BPC0</accession>
<dbReference type="AlphaFoldDB" id="A0A5Q5BPC0"/>
<organism evidence="2">
    <name type="scientific">Mycobacterium sp. (strain MCS)</name>
    <dbReference type="NCBI Taxonomy" id="164756"/>
    <lineage>
        <taxon>Bacteria</taxon>
        <taxon>Bacillati</taxon>
        <taxon>Actinomycetota</taxon>
        <taxon>Actinomycetes</taxon>
        <taxon>Mycobacteriales</taxon>
        <taxon>Mycobacteriaceae</taxon>
        <taxon>Mycobacterium</taxon>
    </lineage>
</organism>
<dbReference type="EMBL" id="CP000384">
    <property type="protein sequence ID" value="ABG10313.1"/>
    <property type="molecule type" value="Genomic_DNA"/>
</dbReference>
<sequence precursor="true">MNAITIHAPVLRAIALSTFAGAAAVGAIMFGPASPAHADSAAATIHQLEASGFDVRLNRIGSAPLEECRITEIGRPQERRRLTLVEGRDDDRALIPVVVKRTITVTLNCA</sequence>
<reference evidence="2" key="1">
    <citation type="submission" date="2006-06" db="EMBL/GenBank/DDBJ databases">
        <title>Complete sequence of chromosome of Mycobacterium sp. MCS.</title>
        <authorList>
            <consortium name="US DOE Joint Genome Institute"/>
            <person name="Copeland A."/>
            <person name="Lucas S."/>
            <person name="Lapidus A."/>
            <person name="Barry K."/>
            <person name="Detter J.C."/>
            <person name="Glavina del Rio T."/>
            <person name="Hammon N."/>
            <person name="Israni S."/>
            <person name="Dalin E."/>
            <person name="Tice H."/>
            <person name="Pitluck S."/>
            <person name="Martinez M."/>
            <person name="Schmutz J."/>
            <person name="Larimer F."/>
            <person name="Land M."/>
            <person name="Hauser L."/>
            <person name="Kyrpides N."/>
            <person name="Kim E."/>
            <person name="Miller C.D."/>
            <person name="Hughes J.E."/>
            <person name="Anderson A.J."/>
            <person name="Sims R.C."/>
            <person name="Richardson P."/>
        </authorList>
    </citation>
    <scope>NUCLEOTIDE SEQUENCE [LARGE SCALE GENOMIC DNA]</scope>
    <source>
        <strain evidence="2">MCS</strain>
    </source>
</reference>
<name>A0A5Q5BPC0_MYCSS</name>
<proteinExistence type="predicted"/>
<evidence type="ECO:0000256" key="1">
    <source>
        <dbReference type="SAM" id="SignalP"/>
    </source>
</evidence>
<dbReference type="KEGG" id="mmc:Mmcs_4208"/>
<gene>
    <name evidence="2" type="ordered locus">Mmcs_4208</name>
</gene>
<feature type="chain" id="PRO_5038512749" description="PASTA domain-containing protein" evidence="1">
    <location>
        <begin position="23"/>
        <end position="110"/>
    </location>
</feature>
<keyword evidence="1" id="KW-0732">Signal</keyword>
<protein>
    <recommendedName>
        <fullName evidence="3">PASTA domain-containing protein</fullName>
    </recommendedName>
</protein>
<evidence type="ECO:0008006" key="3">
    <source>
        <dbReference type="Google" id="ProtNLM"/>
    </source>
</evidence>